<keyword evidence="2 6" id="KW-0328">Glycosyltransferase</keyword>
<gene>
    <name evidence="6" type="ORF">MON38_19350</name>
</gene>
<evidence type="ECO:0000256" key="2">
    <source>
        <dbReference type="ARBA" id="ARBA00022676"/>
    </source>
</evidence>
<protein>
    <submittedName>
        <fullName evidence="6">Glycosyltransferase</fullName>
        <ecNumber evidence="6">2.4.-.-</ecNumber>
    </submittedName>
</protein>
<evidence type="ECO:0000256" key="4">
    <source>
        <dbReference type="SAM" id="Phobius"/>
    </source>
</evidence>
<dbReference type="AlphaFoldDB" id="A0A9X1VJ40"/>
<dbReference type="GO" id="GO:0016757">
    <property type="term" value="F:glycosyltransferase activity"/>
    <property type="evidence" value="ECO:0007669"/>
    <property type="project" value="UniProtKB-KW"/>
</dbReference>
<keyword evidence="4" id="KW-0812">Transmembrane</keyword>
<organism evidence="6 7">
    <name type="scientific">Hymenobacter cyanobacteriorum</name>
    <dbReference type="NCBI Taxonomy" id="2926463"/>
    <lineage>
        <taxon>Bacteria</taxon>
        <taxon>Pseudomonadati</taxon>
        <taxon>Bacteroidota</taxon>
        <taxon>Cytophagia</taxon>
        <taxon>Cytophagales</taxon>
        <taxon>Hymenobacteraceae</taxon>
        <taxon>Hymenobacter</taxon>
    </lineage>
</organism>
<feature type="transmembrane region" description="Helical" evidence="4">
    <location>
        <begin position="297"/>
        <end position="316"/>
    </location>
</feature>
<evidence type="ECO:0000313" key="6">
    <source>
        <dbReference type="EMBL" id="MCI1189585.1"/>
    </source>
</evidence>
<comment type="similarity">
    <text evidence="1">Belongs to the glycosyltransferase 2 family.</text>
</comment>
<reference evidence="6" key="1">
    <citation type="submission" date="2022-03" db="EMBL/GenBank/DDBJ databases">
        <title>Bacterial whole genome sequence for Hymenobacter sp. DH14.</title>
        <authorList>
            <person name="Le V."/>
        </authorList>
    </citation>
    <scope>NUCLEOTIDE SEQUENCE</scope>
    <source>
        <strain evidence="6">DH14</strain>
    </source>
</reference>
<keyword evidence="4" id="KW-0472">Membrane</keyword>
<comment type="caution">
    <text evidence="6">The sequence shown here is derived from an EMBL/GenBank/DDBJ whole genome shotgun (WGS) entry which is preliminary data.</text>
</comment>
<name>A0A9X1VJ40_9BACT</name>
<dbReference type="PANTHER" id="PTHR43630:SF1">
    <property type="entry name" value="POLY-BETA-1,6-N-ACETYL-D-GLUCOSAMINE SYNTHASE"/>
    <property type="match status" value="1"/>
</dbReference>
<dbReference type="InterPro" id="IPR001173">
    <property type="entry name" value="Glyco_trans_2-like"/>
</dbReference>
<sequence>MLLPLVPTSPFFWLLLACVLVQLFYAAYFFWPFARRAPEAPADALGPDSEPVSIVVCARNELDNLRRLLPLLLKQDYPAAFEIVLIDDRSEDDTYLYAQQLAQYYPSTVRLVTIDRTPDGFAPKKYALTLGIKAARYPRLLFTDADCIPATNQWLRLMQRGFAYNGGVDVVLGFSAYVEAPGFLNQLIRYETLLTAAQYLSFAWRGWAYMGVGRNLAYTRACFTATKGFASHIRQLSGDDDLLVQDAVRAHQRVAVVAEPAAHTLSEPAATWRAWWRQKRRHLSAGRAYRLADRLRVGTFVLANMLFYLATVVLVFSPNNWVPLAVVWVLRTLFVSAVYARLSRRLDQPVNVGLLPVLDVVYFVQYLALGISLSLNRTLRWK</sequence>
<dbReference type="EMBL" id="JALBGC010000005">
    <property type="protein sequence ID" value="MCI1189585.1"/>
    <property type="molecule type" value="Genomic_DNA"/>
</dbReference>
<feature type="transmembrane region" description="Helical" evidence="4">
    <location>
        <begin position="322"/>
        <end position="340"/>
    </location>
</feature>
<evidence type="ECO:0000256" key="1">
    <source>
        <dbReference type="ARBA" id="ARBA00006739"/>
    </source>
</evidence>
<dbReference type="InterPro" id="IPR029044">
    <property type="entry name" value="Nucleotide-diphossugar_trans"/>
</dbReference>
<evidence type="ECO:0000259" key="5">
    <source>
        <dbReference type="Pfam" id="PF00535"/>
    </source>
</evidence>
<dbReference type="SUPFAM" id="SSF53448">
    <property type="entry name" value="Nucleotide-diphospho-sugar transferases"/>
    <property type="match status" value="1"/>
</dbReference>
<feature type="domain" description="Glycosyltransferase 2-like" evidence="5">
    <location>
        <begin position="53"/>
        <end position="205"/>
    </location>
</feature>
<dbReference type="RefSeq" id="WP_241937810.1">
    <property type="nucleotide sequence ID" value="NZ_JALBGC010000005.1"/>
</dbReference>
<feature type="transmembrane region" description="Helical" evidence="4">
    <location>
        <begin position="12"/>
        <end position="31"/>
    </location>
</feature>
<keyword evidence="3 6" id="KW-0808">Transferase</keyword>
<accession>A0A9X1VJ40</accession>
<evidence type="ECO:0000256" key="3">
    <source>
        <dbReference type="ARBA" id="ARBA00022679"/>
    </source>
</evidence>
<feature type="transmembrane region" description="Helical" evidence="4">
    <location>
        <begin position="352"/>
        <end position="375"/>
    </location>
</feature>
<proteinExistence type="inferred from homology"/>
<dbReference type="Gene3D" id="3.90.550.10">
    <property type="entry name" value="Spore Coat Polysaccharide Biosynthesis Protein SpsA, Chain A"/>
    <property type="match status" value="1"/>
</dbReference>
<dbReference type="Pfam" id="PF00535">
    <property type="entry name" value="Glycos_transf_2"/>
    <property type="match status" value="1"/>
</dbReference>
<keyword evidence="7" id="KW-1185">Reference proteome</keyword>
<dbReference type="EC" id="2.4.-.-" evidence="6"/>
<keyword evidence="4" id="KW-1133">Transmembrane helix</keyword>
<dbReference type="PANTHER" id="PTHR43630">
    <property type="entry name" value="POLY-BETA-1,6-N-ACETYL-D-GLUCOSAMINE SYNTHASE"/>
    <property type="match status" value="1"/>
</dbReference>
<evidence type="ECO:0000313" key="7">
    <source>
        <dbReference type="Proteomes" id="UP001139193"/>
    </source>
</evidence>
<dbReference type="Proteomes" id="UP001139193">
    <property type="component" value="Unassembled WGS sequence"/>
</dbReference>